<proteinExistence type="predicted"/>
<dbReference type="RefSeq" id="WP_038984519.1">
    <property type="nucleotide sequence ID" value="NZ_JACAJU010000003.1"/>
</dbReference>
<dbReference type="InterPro" id="IPR012910">
    <property type="entry name" value="Plug_dom"/>
</dbReference>
<reference evidence="3 4" key="1">
    <citation type="submission" date="2016-01" db="EMBL/GenBank/DDBJ databases">
        <title>Whole genome sequencing of Myroides marinus L41.</title>
        <authorList>
            <person name="Hong K.W."/>
        </authorList>
    </citation>
    <scope>NUCLEOTIDE SEQUENCE [LARGE SCALE GENOMIC DNA]</scope>
    <source>
        <strain evidence="3 4">L41</strain>
    </source>
</reference>
<accession>A0A163XPS3</accession>
<dbReference type="PANTHER" id="PTHR30069">
    <property type="entry name" value="TONB-DEPENDENT OUTER MEMBRANE RECEPTOR"/>
    <property type="match status" value="1"/>
</dbReference>
<dbReference type="Gene3D" id="2.170.130.10">
    <property type="entry name" value="TonB-dependent receptor, plug domain"/>
    <property type="match status" value="1"/>
</dbReference>
<gene>
    <name evidence="3" type="ORF">AV926_12380</name>
</gene>
<dbReference type="InterPro" id="IPR039426">
    <property type="entry name" value="TonB-dep_rcpt-like"/>
</dbReference>
<keyword evidence="4" id="KW-1185">Reference proteome</keyword>
<dbReference type="EMBL" id="LQNU01000065">
    <property type="protein sequence ID" value="KZE78247.1"/>
    <property type="molecule type" value="Genomic_DNA"/>
</dbReference>
<dbReference type="Pfam" id="PF07715">
    <property type="entry name" value="Plug"/>
    <property type="match status" value="1"/>
</dbReference>
<dbReference type="SUPFAM" id="SSF56935">
    <property type="entry name" value="Porins"/>
    <property type="match status" value="1"/>
</dbReference>
<name>A0A163XPS3_9FLAO</name>
<dbReference type="PANTHER" id="PTHR30069:SF29">
    <property type="entry name" value="HEMOGLOBIN AND HEMOGLOBIN-HAPTOGLOBIN-BINDING PROTEIN 1-RELATED"/>
    <property type="match status" value="1"/>
</dbReference>
<evidence type="ECO:0000313" key="3">
    <source>
        <dbReference type="EMBL" id="KZE78247.1"/>
    </source>
</evidence>
<dbReference type="Gene3D" id="2.60.40.1120">
    <property type="entry name" value="Carboxypeptidase-like, regulatory domain"/>
    <property type="match status" value="1"/>
</dbReference>
<evidence type="ECO:0000259" key="2">
    <source>
        <dbReference type="Pfam" id="PF07715"/>
    </source>
</evidence>
<dbReference type="GO" id="GO:0009279">
    <property type="term" value="C:cell outer membrane"/>
    <property type="evidence" value="ECO:0007669"/>
    <property type="project" value="TreeGrafter"/>
</dbReference>
<dbReference type="GO" id="GO:0044718">
    <property type="term" value="P:siderophore transmembrane transport"/>
    <property type="evidence" value="ECO:0007669"/>
    <property type="project" value="TreeGrafter"/>
</dbReference>
<dbReference type="SUPFAM" id="SSF49464">
    <property type="entry name" value="Carboxypeptidase regulatory domain-like"/>
    <property type="match status" value="1"/>
</dbReference>
<dbReference type="InterPro" id="IPR037066">
    <property type="entry name" value="Plug_dom_sf"/>
</dbReference>
<dbReference type="InterPro" id="IPR008969">
    <property type="entry name" value="CarboxyPept-like_regulatory"/>
</dbReference>
<dbReference type="AlphaFoldDB" id="A0A163XPS3"/>
<sequence>MTRIYQIIQVLLVTLTILFSSNTIAQSPSLQLKFVLVDSNNKSINDATIQVTGTKDSQLKVSDEKGIVTFDLKADNYTVEVFHIGYIGQQRKINLLESQSVSMTLVPTTNILEEMVITATESKGLTSTSVINRQAMEHLQPSSFADLMELLPGGQAKDPVLTGVNPALIRETGKGGYDTSSLGVQFMVDGNIINSNADMQVSSSSAGGKVKTSSIGVDMRGISTNDIESVEVVRGIPGASYGDLTSGLIKINRKIGYTPLQARFKVDGFSKLYYVGKGIDTKTGWKLNSSIDFLDAKNEPRDIYENYKRISASLRSEKTFMIGGYDLNWKANVDYNGTIDNDKFDPDTGVQNIDNFKSSKQNFSLGNNLKLDFGKESLFKNVTLNTYLSQGIEDIKGTVFVQQSGRNAVPTGNETGISEGVFLPASYISEYKTEGRPLNINAKLQTELSFSAFDIKHNIEAGVEFRYSKNNGNGEMYDPLKPPTLGFTRRPRPFNEVPASQLLSTYIGDRMEYDLGNHHLQLYAGLRLSKMLGIDKEFSISDRVFAEPRVNFQWGLPQIKLGQDYLKTDITVGYGELYKQPTLSLLYPQDRYFDMLQVSYFDPQTNNSYAQFYTYRMSLENYNLIGAKNSKREVRVDFEYKRHKFFVTYFDEKMNTGFRDMTQFMGFEYQRYESKDVVWNNELGRPDLDNTPSSQKKIMSQYSHTENGSNTFKEGIEFGYSSPRFESINTRFTLNGAWFKTTYSNSAPILHRPGVSVNGQDYMYAGIYADDNGYRKSSLVYNLIVDTYLPSLDMNISASLQGDIFRRDLNLNRVAEPFAYIGIDNVVHPYTDESAKDPMLQHLIRPVSKTDGMEERKPFTFNANFKISKRIYKSVKASMFVNRLFTHYQSYTYNGVKVNRKDANGPYFGMEINFNI</sequence>
<dbReference type="OrthoDB" id="1151166at2"/>
<dbReference type="GO" id="GO:0015344">
    <property type="term" value="F:siderophore uptake transmembrane transporter activity"/>
    <property type="evidence" value="ECO:0007669"/>
    <property type="project" value="TreeGrafter"/>
</dbReference>
<evidence type="ECO:0000256" key="1">
    <source>
        <dbReference type="ARBA" id="ARBA00022729"/>
    </source>
</evidence>
<protein>
    <recommendedName>
        <fullName evidence="2">TonB-dependent receptor plug domain-containing protein</fullName>
    </recommendedName>
</protein>
<feature type="domain" description="TonB-dependent receptor plug" evidence="2">
    <location>
        <begin position="126"/>
        <end position="244"/>
    </location>
</feature>
<organism evidence="3 4">
    <name type="scientific">Myroides marinus</name>
    <dbReference type="NCBI Taxonomy" id="703342"/>
    <lineage>
        <taxon>Bacteria</taxon>
        <taxon>Pseudomonadati</taxon>
        <taxon>Bacteroidota</taxon>
        <taxon>Flavobacteriia</taxon>
        <taxon>Flavobacteriales</taxon>
        <taxon>Flavobacteriaceae</taxon>
        <taxon>Myroides</taxon>
    </lineage>
</organism>
<comment type="caution">
    <text evidence="3">The sequence shown here is derived from an EMBL/GenBank/DDBJ whole genome shotgun (WGS) entry which is preliminary data.</text>
</comment>
<keyword evidence="1" id="KW-0732">Signal</keyword>
<dbReference type="Proteomes" id="UP000076630">
    <property type="component" value="Unassembled WGS sequence"/>
</dbReference>
<evidence type="ECO:0000313" key="4">
    <source>
        <dbReference type="Proteomes" id="UP000076630"/>
    </source>
</evidence>